<protein>
    <submittedName>
        <fullName evidence="1">Uncharacterized protein</fullName>
    </submittedName>
</protein>
<reference evidence="1" key="1">
    <citation type="submission" date="2020-04" db="EMBL/GenBank/DDBJ databases">
        <authorList>
            <person name="Chiriac C."/>
            <person name="Salcher M."/>
            <person name="Ghai R."/>
            <person name="Kavagutti S V."/>
        </authorList>
    </citation>
    <scope>NUCLEOTIDE SEQUENCE</scope>
</reference>
<sequence length="41" mass="4727">MIKFIPVRVKRSRLIGRSFSYMLFARNAPRAFSQLKGVVNA</sequence>
<name>A0A6J5LDV2_9CAUD</name>
<proteinExistence type="predicted"/>
<gene>
    <name evidence="1" type="ORF">UFOVP249_16</name>
</gene>
<dbReference type="EMBL" id="LR796268">
    <property type="protein sequence ID" value="CAB4132764.1"/>
    <property type="molecule type" value="Genomic_DNA"/>
</dbReference>
<organism evidence="1">
    <name type="scientific">uncultured Caudovirales phage</name>
    <dbReference type="NCBI Taxonomy" id="2100421"/>
    <lineage>
        <taxon>Viruses</taxon>
        <taxon>Duplodnaviria</taxon>
        <taxon>Heunggongvirae</taxon>
        <taxon>Uroviricota</taxon>
        <taxon>Caudoviricetes</taxon>
        <taxon>Peduoviridae</taxon>
        <taxon>Maltschvirus</taxon>
        <taxon>Maltschvirus maltsch</taxon>
    </lineage>
</organism>
<evidence type="ECO:0000313" key="1">
    <source>
        <dbReference type="EMBL" id="CAB4132764.1"/>
    </source>
</evidence>
<accession>A0A6J5LDV2</accession>